<gene>
    <name evidence="2" type="ORF">B9Q03_07865</name>
</gene>
<dbReference type="AlphaFoldDB" id="A0A2R6AU71"/>
<evidence type="ECO:0000313" key="3">
    <source>
        <dbReference type="Proteomes" id="UP000240322"/>
    </source>
</evidence>
<accession>A0A2R6AU71</accession>
<proteinExistence type="predicted"/>
<feature type="region of interest" description="Disordered" evidence="1">
    <location>
        <begin position="88"/>
        <end position="109"/>
    </location>
</feature>
<feature type="compositionally biased region" description="Polar residues" evidence="1">
    <location>
        <begin position="88"/>
        <end position="100"/>
    </location>
</feature>
<organism evidence="2 3">
    <name type="scientific">Candidatus Marsarchaeota G2 archaeon OSP_D</name>
    <dbReference type="NCBI Taxonomy" id="1978157"/>
    <lineage>
        <taxon>Archaea</taxon>
        <taxon>Candidatus Marsarchaeota</taxon>
        <taxon>Candidatus Marsarchaeota group 2</taxon>
    </lineage>
</organism>
<name>A0A2R6AU71_9ARCH</name>
<comment type="caution">
    <text evidence="2">The sequence shown here is derived from an EMBL/GenBank/DDBJ whole genome shotgun (WGS) entry which is preliminary data.</text>
</comment>
<evidence type="ECO:0000313" key="2">
    <source>
        <dbReference type="EMBL" id="PSN89936.1"/>
    </source>
</evidence>
<sequence>MGKAESRSFIIEIVWGDCDASGLLVEELKTNRGDFDFKLLGQKLRLSSPNLENIMQISRTIITRLEEAGCQPLFSLSTEVPRDIAILSNETDAPSGSAKGNASKRKARL</sequence>
<evidence type="ECO:0000256" key="1">
    <source>
        <dbReference type="SAM" id="MobiDB-lite"/>
    </source>
</evidence>
<dbReference type="EMBL" id="NEXE01000080">
    <property type="protein sequence ID" value="PSN89936.1"/>
    <property type="molecule type" value="Genomic_DNA"/>
</dbReference>
<dbReference type="Proteomes" id="UP000240322">
    <property type="component" value="Unassembled WGS sequence"/>
</dbReference>
<protein>
    <submittedName>
        <fullName evidence="2">Uncharacterized protein</fullName>
    </submittedName>
</protein>
<reference evidence="2 3" key="1">
    <citation type="submission" date="2017-04" db="EMBL/GenBank/DDBJ databases">
        <title>Novel microbial lineages endemic to geothermal iron-oxide mats fill important gaps in the evolutionary history of Archaea.</title>
        <authorList>
            <person name="Jay Z.J."/>
            <person name="Beam J.P."/>
            <person name="Dlakic M."/>
            <person name="Rusch D.B."/>
            <person name="Kozubal M.A."/>
            <person name="Inskeep W.P."/>
        </authorList>
    </citation>
    <scope>NUCLEOTIDE SEQUENCE [LARGE SCALE GENOMIC DNA]</scope>
    <source>
        <strain evidence="2">OSP_D</strain>
    </source>
</reference>